<dbReference type="Proteomes" id="UP000518300">
    <property type="component" value="Unassembled WGS sequence"/>
</dbReference>
<dbReference type="AlphaFoldDB" id="A0A848LDU3"/>
<feature type="binding site" description="in other chain" evidence="2">
    <location>
        <begin position="293"/>
        <end position="294"/>
    </location>
    <ligand>
        <name>carbamoyl phosphate</name>
        <dbReference type="ChEBI" id="CHEBI:58228"/>
        <note>ligand shared between two neighboring subunits</note>
    </ligand>
</feature>
<reference evidence="5 6" key="1">
    <citation type="submission" date="2020-04" db="EMBL/GenBank/DDBJ databases">
        <title>Draft genome of Pyxidicoccus fallax type strain.</title>
        <authorList>
            <person name="Whitworth D.E."/>
        </authorList>
    </citation>
    <scope>NUCLEOTIDE SEQUENCE [LARGE SCALE GENOMIC DNA]</scope>
    <source>
        <strain evidence="5 6">DSM 14698</strain>
    </source>
</reference>
<dbReference type="SUPFAM" id="SSF53671">
    <property type="entry name" value="Aspartate/ornithine carbamoyltransferase"/>
    <property type="match status" value="1"/>
</dbReference>
<comment type="similarity">
    <text evidence="2">Belongs to the aspartate/ornithine carbamoyltransferase superfamily. SOTCase family.</text>
</comment>
<feature type="binding site" evidence="2">
    <location>
        <position position="297"/>
    </location>
    <ligand>
        <name>N(2)-succinyl-L-ornithine</name>
        <dbReference type="ChEBI" id="CHEBI:58514"/>
    </ligand>
</feature>
<dbReference type="InterPro" id="IPR043696">
    <property type="entry name" value="ArgF'-like"/>
</dbReference>
<dbReference type="InterPro" id="IPR006132">
    <property type="entry name" value="Asp/Orn_carbamoyltranf_P-bd"/>
</dbReference>
<dbReference type="EMBL" id="JABBJJ010000093">
    <property type="protein sequence ID" value="NMO17260.1"/>
    <property type="molecule type" value="Genomic_DNA"/>
</dbReference>
<dbReference type="NCBIfam" id="NF003384">
    <property type="entry name" value="PRK04523.1"/>
    <property type="match status" value="1"/>
</dbReference>
<feature type="binding site" evidence="2">
    <location>
        <position position="76"/>
    </location>
    <ligand>
        <name>carbamoyl phosphate</name>
        <dbReference type="ChEBI" id="CHEBI:58228"/>
        <note>ligand shared between two neighboring subunits</note>
    </ligand>
</feature>
<dbReference type="GO" id="GO:0004585">
    <property type="term" value="F:ornithine carbamoyltransferase activity"/>
    <property type="evidence" value="ECO:0007669"/>
    <property type="project" value="InterPro"/>
</dbReference>
<gene>
    <name evidence="2" type="primary">argF'</name>
    <name evidence="5" type="ORF">HG543_20695</name>
</gene>
<dbReference type="GO" id="GO:0016597">
    <property type="term" value="F:amino acid binding"/>
    <property type="evidence" value="ECO:0007669"/>
    <property type="project" value="InterPro"/>
</dbReference>
<proteinExistence type="inferred from homology"/>
<keyword evidence="2" id="KW-0055">Arginine biosynthesis</keyword>
<feature type="binding site" description="in other chain" evidence="2">
    <location>
        <position position="321"/>
    </location>
    <ligand>
        <name>carbamoyl phosphate</name>
        <dbReference type="ChEBI" id="CHEBI:58228"/>
        <note>ligand shared between two neighboring subunits</note>
    </ligand>
</feature>
<feature type="binding site" evidence="2">
    <location>
        <position position="143"/>
    </location>
    <ligand>
        <name>N(2)-succinyl-L-ornithine</name>
        <dbReference type="ChEBI" id="CHEBI:58514"/>
    </ligand>
</feature>
<dbReference type="HAMAP" id="MF_02235">
    <property type="entry name" value="SOTCase"/>
    <property type="match status" value="1"/>
</dbReference>
<protein>
    <recommendedName>
        <fullName evidence="2">N-succinylornithine carbamoyltransferase</fullName>
        <ecNumber evidence="2">2.1.3.11</ecNumber>
    </recommendedName>
    <alternativeName>
        <fullName evidence="2">N-succinyl-L-ornithine transcarbamylase</fullName>
        <shortName evidence="2">SOTCase</shortName>
    </alternativeName>
</protein>
<feature type="binding site" evidence="2">
    <location>
        <position position="178"/>
    </location>
    <ligand>
        <name>N(2)-succinyl-L-ornithine</name>
        <dbReference type="ChEBI" id="CHEBI:58514"/>
    </ligand>
</feature>
<feature type="domain" description="Aspartate/ornithine carbamoyltransferase carbamoyl-P binding" evidence="4">
    <location>
        <begin position="2"/>
        <end position="161"/>
    </location>
</feature>
<evidence type="ECO:0000259" key="3">
    <source>
        <dbReference type="Pfam" id="PF00185"/>
    </source>
</evidence>
<dbReference type="PANTHER" id="PTHR45753">
    <property type="entry name" value="ORNITHINE CARBAMOYLTRANSFERASE, MITOCHONDRIAL"/>
    <property type="match status" value="1"/>
</dbReference>
<accession>A0A848LDU3</accession>
<feature type="domain" description="Aspartate/ornithine carbamoyltransferase Asp/Orn-binding" evidence="3">
    <location>
        <begin position="186"/>
        <end position="332"/>
    </location>
</feature>
<feature type="binding site" description="in other chain" evidence="2">
    <location>
        <begin position="48"/>
        <end position="51"/>
    </location>
    <ligand>
        <name>carbamoyl phosphate</name>
        <dbReference type="ChEBI" id="CHEBI:58228"/>
        <note>ligand shared between two neighboring subunits</note>
    </ligand>
</feature>
<dbReference type="PANTHER" id="PTHR45753:SF3">
    <property type="entry name" value="ORNITHINE TRANSCARBAMYLASE, MITOCHONDRIAL"/>
    <property type="match status" value="1"/>
</dbReference>
<dbReference type="GO" id="GO:0019240">
    <property type="term" value="P:citrulline biosynthetic process"/>
    <property type="evidence" value="ECO:0007669"/>
    <property type="project" value="TreeGrafter"/>
</dbReference>
<keyword evidence="2" id="KW-0028">Amino-acid biosynthesis</keyword>
<dbReference type="GO" id="GO:0042450">
    <property type="term" value="P:L-arginine biosynthetic process via ornithine"/>
    <property type="evidence" value="ECO:0007669"/>
    <property type="project" value="TreeGrafter"/>
</dbReference>
<sequence length="337" mass="36473">MKHVTHIKDLGPEGVEAVLAQAAAWKLKAPTQALFPGTILGMVFFNPSLRTRTSFEAVMLRGGGNAIILDVGAGVWKLEHREGAVMNADRAEHLKEAAPVLSRFVDMLGVRTFSQGGGDEEDEVDPIIGAFRKWATVPVVSMESAREHPCQGLADVLTLRETFGSTKKLPVTLTWAPHIKPLPKAVPNSFLLSAAAAGCEVRVAHPPGFELHPAVRAEAEAYAKATGGSVTYTHDQDEALAGSRAVYAKSWGPSAAAAYSPNDVTALLASYSGWMPTRRTMSRAAKDAAFLHCLPVRRNVEVADEVLDHPSSRVVDEAGNRYHVQRSLLHWMRSQSR</sequence>
<evidence type="ECO:0000256" key="2">
    <source>
        <dbReference type="HAMAP-Rule" id="MF_02235"/>
    </source>
</evidence>
<organism evidence="5 6">
    <name type="scientific">Pyxidicoccus fallax</name>
    <dbReference type="NCBI Taxonomy" id="394095"/>
    <lineage>
        <taxon>Bacteria</taxon>
        <taxon>Pseudomonadati</taxon>
        <taxon>Myxococcota</taxon>
        <taxon>Myxococcia</taxon>
        <taxon>Myxococcales</taxon>
        <taxon>Cystobacterineae</taxon>
        <taxon>Myxococcaceae</taxon>
        <taxon>Pyxidicoccus</taxon>
    </lineage>
</organism>
<comment type="catalytic activity">
    <reaction evidence="2">
        <text>N(2)-succinyl-L-ornithine + carbamoyl phosphate = N(2)-succinyl-L-citrulline + phosphate + H(+)</text>
        <dbReference type="Rhea" id="RHEA:25884"/>
        <dbReference type="ChEBI" id="CHEBI:15378"/>
        <dbReference type="ChEBI" id="CHEBI:43474"/>
        <dbReference type="ChEBI" id="CHEBI:58228"/>
        <dbReference type="ChEBI" id="CHEBI:58514"/>
        <dbReference type="ChEBI" id="CHEBI:58862"/>
        <dbReference type="EC" id="2.1.3.11"/>
    </reaction>
</comment>
<dbReference type="EC" id="2.1.3.11" evidence="2"/>
<dbReference type="InterPro" id="IPR006130">
    <property type="entry name" value="Asp/Orn_carbamoylTrfase"/>
</dbReference>
<dbReference type="PRINTS" id="PR00101">
    <property type="entry name" value="ATCASE"/>
</dbReference>
<comment type="caution">
    <text evidence="5">The sequence shown here is derived from an EMBL/GenBank/DDBJ whole genome shotgun (WGS) entry which is preliminary data.</text>
</comment>
<dbReference type="RefSeq" id="WP_169346542.1">
    <property type="nucleotide sequence ID" value="NZ_JABBJJ010000093.1"/>
</dbReference>
<evidence type="ECO:0000313" key="5">
    <source>
        <dbReference type="EMBL" id="NMO17260.1"/>
    </source>
</evidence>
<comment type="function">
    <text evidence="2">Catalyzes the transfer of the carbamoyl group from carbamoyl phosphate to the delta-amino group of N(2)-succinyl-L-ornithine to produce N(2)-succinyl-L-citrulline. Is essential for arginine biosynthesis.</text>
</comment>
<feature type="binding site" evidence="2">
    <location>
        <position position="249"/>
    </location>
    <ligand>
        <name>N(2)-succinyl-L-ornithine</name>
        <dbReference type="ChEBI" id="CHEBI:58514"/>
    </ligand>
</feature>
<dbReference type="Pfam" id="PF00185">
    <property type="entry name" value="OTCace"/>
    <property type="match status" value="1"/>
</dbReference>
<comment type="pathway">
    <text evidence="2">Amino-acid biosynthesis; L-arginine biosynthesis.</text>
</comment>
<comment type="subunit">
    <text evidence="2">Homotrimer.</text>
</comment>
<name>A0A848LDU3_9BACT</name>
<dbReference type="Pfam" id="PF02729">
    <property type="entry name" value="OTCace_N"/>
    <property type="match status" value="1"/>
</dbReference>
<keyword evidence="6" id="KW-1185">Reference proteome</keyword>
<evidence type="ECO:0000259" key="4">
    <source>
        <dbReference type="Pfam" id="PF02729"/>
    </source>
</evidence>
<dbReference type="UniPathway" id="UPA00068"/>
<evidence type="ECO:0000313" key="6">
    <source>
        <dbReference type="Proteomes" id="UP000518300"/>
    </source>
</evidence>
<dbReference type="InterPro" id="IPR036901">
    <property type="entry name" value="Asp/Orn_carbamoylTrfase_sf"/>
</dbReference>
<dbReference type="InterPro" id="IPR006131">
    <property type="entry name" value="Asp_carbamoyltransf_Asp/Orn-bd"/>
</dbReference>
<feature type="binding site" description="in other chain" evidence="2">
    <location>
        <begin position="148"/>
        <end position="151"/>
    </location>
    <ligand>
        <name>carbamoyl phosphate</name>
        <dbReference type="ChEBI" id="CHEBI:58228"/>
        <note>ligand shared between two neighboring subunits</note>
    </ligand>
</feature>
<dbReference type="Gene3D" id="3.40.50.1370">
    <property type="entry name" value="Aspartate/ornithine carbamoyltransferase"/>
    <property type="match status" value="2"/>
</dbReference>
<feature type="binding site" description="in other chain" evidence="2">
    <location>
        <position position="111"/>
    </location>
    <ligand>
        <name>carbamoyl phosphate</name>
        <dbReference type="ChEBI" id="CHEBI:58228"/>
        <note>ligand shared between two neighboring subunits</note>
    </ligand>
</feature>
<dbReference type="PRINTS" id="PR00100">
    <property type="entry name" value="AOTCASE"/>
</dbReference>
<keyword evidence="1 2" id="KW-0808">Transferase</keyword>
<evidence type="ECO:0000256" key="1">
    <source>
        <dbReference type="ARBA" id="ARBA00022679"/>
    </source>
</evidence>